<feature type="non-terminal residue" evidence="4">
    <location>
        <position position="153"/>
    </location>
</feature>
<accession>A0A7K9UG72</accession>
<sequence length="153" mass="16166">GSLGLDVATAIDIMLTNDKVELIPSDIDGPLSSNKNIGALLIGTSSASVKGIFVIPGVIDADYEGNIKIMAHAQLTPIWVPKGTKIAQLVAIPIGWSHRNSKPRTGGFGSKGDVVCLTLPLKNKPVIQMTLKKGIDERRVAMLADTRADVTVI</sequence>
<gene>
    <name evidence="4" type="primary">Ervk9_2</name>
    <name evidence="4" type="ORF">CHLAEN_R05154</name>
</gene>
<dbReference type="SUPFAM" id="SSF51283">
    <property type="entry name" value="dUTPase-like"/>
    <property type="match status" value="1"/>
</dbReference>
<dbReference type="PANTHER" id="PTHR19422:SF123">
    <property type="entry name" value="RT1 CLASS I, LOCUS CE15"/>
    <property type="match status" value="1"/>
</dbReference>
<evidence type="ECO:0000259" key="3">
    <source>
        <dbReference type="Pfam" id="PF00692"/>
    </source>
</evidence>
<proteinExistence type="predicted"/>
<dbReference type="GO" id="GO:0006508">
    <property type="term" value="P:proteolysis"/>
    <property type="evidence" value="ECO:0007669"/>
    <property type="project" value="UniProtKB-KW"/>
</dbReference>
<protein>
    <submittedName>
        <fullName evidence="4">POK9 protein</fullName>
    </submittedName>
</protein>
<evidence type="ECO:0000256" key="1">
    <source>
        <dbReference type="ARBA" id="ARBA00022670"/>
    </source>
</evidence>
<organism evidence="4 5">
    <name type="scientific">Chloroceryle aenea</name>
    <name type="common">American pygmy kingfisher</name>
    <dbReference type="NCBI Taxonomy" id="176938"/>
    <lineage>
        <taxon>Eukaryota</taxon>
        <taxon>Metazoa</taxon>
        <taxon>Chordata</taxon>
        <taxon>Craniata</taxon>
        <taxon>Vertebrata</taxon>
        <taxon>Euteleostomi</taxon>
        <taxon>Archelosauria</taxon>
        <taxon>Archosauria</taxon>
        <taxon>Dinosauria</taxon>
        <taxon>Saurischia</taxon>
        <taxon>Theropoda</taxon>
        <taxon>Coelurosauria</taxon>
        <taxon>Aves</taxon>
        <taxon>Neognathae</taxon>
        <taxon>Neoaves</taxon>
        <taxon>Telluraves</taxon>
        <taxon>Coraciimorphae</taxon>
        <taxon>Coraciiformes</taxon>
        <taxon>Cerylidae</taxon>
        <taxon>Chloroceryle</taxon>
    </lineage>
</organism>
<keyword evidence="5" id="KW-1185">Reference proteome</keyword>
<feature type="domain" description="dUTPase-like" evidence="3">
    <location>
        <begin position="2"/>
        <end position="96"/>
    </location>
</feature>
<feature type="non-terminal residue" evidence="4">
    <location>
        <position position="1"/>
    </location>
</feature>
<dbReference type="GO" id="GO:0004190">
    <property type="term" value="F:aspartic-type endopeptidase activity"/>
    <property type="evidence" value="ECO:0007669"/>
    <property type="project" value="UniProtKB-KW"/>
</dbReference>
<dbReference type="PANTHER" id="PTHR19422">
    <property type="entry name" value="GAG RETROVIRAL POLYPROTEIN"/>
    <property type="match status" value="1"/>
</dbReference>
<keyword evidence="2" id="KW-0378">Hydrolase</keyword>
<dbReference type="InterPro" id="IPR029054">
    <property type="entry name" value="dUTPase-like"/>
</dbReference>
<reference evidence="4 5" key="1">
    <citation type="submission" date="2019-09" db="EMBL/GenBank/DDBJ databases">
        <title>Bird 10,000 Genomes (B10K) Project - Family phase.</title>
        <authorList>
            <person name="Zhang G."/>
        </authorList>
    </citation>
    <scope>NUCLEOTIDE SEQUENCE [LARGE SCALE GENOMIC DNA]</scope>
    <source>
        <strain evidence="4">B10K-DU-001-61</strain>
        <tissue evidence="4">Muscle</tissue>
    </source>
</reference>
<name>A0A7K9UG72_9AVES</name>
<dbReference type="Proteomes" id="UP000579406">
    <property type="component" value="Unassembled WGS sequence"/>
</dbReference>
<dbReference type="Gene3D" id="2.70.40.10">
    <property type="match status" value="1"/>
</dbReference>
<dbReference type="OrthoDB" id="9900537at2759"/>
<comment type="caution">
    <text evidence="4">The sequence shown here is derived from an EMBL/GenBank/DDBJ whole genome shotgun (WGS) entry which is preliminary data.</text>
</comment>
<dbReference type="Pfam" id="PF00692">
    <property type="entry name" value="dUTPase"/>
    <property type="match status" value="1"/>
</dbReference>
<dbReference type="InterPro" id="IPR036157">
    <property type="entry name" value="dUTPase-like_sf"/>
</dbReference>
<dbReference type="InterPro" id="IPR051592">
    <property type="entry name" value="HERV-K_Pro_peptidase_A2"/>
</dbReference>
<evidence type="ECO:0000313" key="4">
    <source>
        <dbReference type="EMBL" id="NXI59572.1"/>
    </source>
</evidence>
<dbReference type="EMBL" id="VWZY01012255">
    <property type="protein sequence ID" value="NXI59572.1"/>
    <property type="molecule type" value="Genomic_DNA"/>
</dbReference>
<dbReference type="AlphaFoldDB" id="A0A7K9UG72"/>
<evidence type="ECO:0000256" key="2">
    <source>
        <dbReference type="ARBA" id="ARBA00022750"/>
    </source>
</evidence>
<keyword evidence="1" id="KW-0645">Protease</keyword>
<evidence type="ECO:0000313" key="5">
    <source>
        <dbReference type="Proteomes" id="UP000579406"/>
    </source>
</evidence>
<keyword evidence="2" id="KW-0064">Aspartyl protease</keyword>